<evidence type="ECO:0000313" key="3">
    <source>
        <dbReference type="Proteomes" id="UP000002805"/>
    </source>
</evidence>
<protein>
    <submittedName>
        <fullName evidence="2">TetR family transcriptional regulator</fullName>
    </submittedName>
</protein>
<gene>
    <name evidence="2" type="ORF">SSDG_04317</name>
</gene>
<dbReference type="eggNOG" id="COG1309">
    <property type="taxonomic scope" value="Bacteria"/>
</dbReference>
<dbReference type="EMBL" id="CM000950">
    <property type="protein sequence ID" value="EDY65994.2"/>
    <property type="molecule type" value="Genomic_DNA"/>
</dbReference>
<proteinExistence type="predicted"/>
<evidence type="ECO:0000313" key="2">
    <source>
        <dbReference type="EMBL" id="EDY65994.2"/>
    </source>
</evidence>
<dbReference type="AlphaFoldDB" id="B5HGN3"/>
<dbReference type="HOGENOM" id="CLU_1474404_0_0_11"/>
<accession>B5HGN3</accession>
<feature type="region of interest" description="Disordered" evidence="1">
    <location>
        <begin position="1"/>
        <end position="32"/>
    </location>
</feature>
<feature type="region of interest" description="Disordered" evidence="1">
    <location>
        <begin position="163"/>
        <end position="183"/>
    </location>
</feature>
<keyword evidence="3" id="KW-1185">Reference proteome</keyword>
<reference evidence="3" key="1">
    <citation type="submission" date="2008-02" db="EMBL/GenBank/DDBJ databases">
        <authorList>
            <consortium name="The Broad Institute Genome Sequencing Platform"/>
            <person name="Fischbach M."/>
            <person name="Ward D."/>
            <person name="Young S."/>
            <person name="Jaffe D."/>
            <person name="Gnerre S."/>
            <person name="Berlin A."/>
            <person name="Heiman D."/>
            <person name="Hepburn T."/>
            <person name="Sykes S."/>
            <person name="Alvarado L."/>
            <person name="Kodira C.D."/>
            <person name="Straight P."/>
            <person name="Clardy J."/>
            <person name="Hung D."/>
            <person name="Kolter R."/>
            <person name="Mekalanos J."/>
            <person name="Walker S."/>
            <person name="Walsh C.T."/>
            <person name="Lander E."/>
            <person name="Galagan J."/>
            <person name="Nusbaum C."/>
            <person name="Birren B."/>
        </authorList>
    </citation>
    <scope>NUCLEOTIDE SEQUENCE [LARGE SCALE GENOMIC DNA]</scope>
    <source>
        <strain evidence="3">ATCC 25486 / DSM 40338 / CBS 914.69 / JCM 4507 / NBRC 13074 / NRRL 2958 / 5647</strain>
    </source>
</reference>
<evidence type="ECO:0000256" key="1">
    <source>
        <dbReference type="SAM" id="MobiDB-lite"/>
    </source>
</evidence>
<dbReference type="Proteomes" id="UP000002805">
    <property type="component" value="Chromosome"/>
</dbReference>
<name>B5HGN3_STRE2</name>
<dbReference type="Gene3D" id="1.10.357.10">
    <property type="entry name" value="Tetracycline Repressor, domain 2"/>
    <property type="match status" value="1"/>
</dbReference>
<reference evidence="3" key="2">
    <citation type="submission" date="2009-10" db="EMBL/GenBank/DDBJ databases">
        <title>The genome sequence of Streptomyces pristinaespiralis strain ATCC 25486.</title>
        <authorList>
            <consortium name="The Broad Institute Genome Sequencing Platform"/>
            <consortium name="Broad Institute Microbial Sequencing Center"/>
            <person name="Fischbach M."/>
            <person name="Godfrey P."/>
            <person name="Ward D."/>
            <person name="Young S."/>
            <person name="Zeng Q."/>
            <person name="Koehrsen M."/>
            <person name="Alvarado L."/>
            <person name="Berlin A.M."/>
            <person name="Bochicchio J."/>
            <person name="Borenstein D."/>
            <person name="Chapman S.B."/>
            <person name="Chen Z."/>
            <person name="Engels R."/>
            <person name="Freedman E."/>
            <person name="Gellesch M."/>
            <person name="Goldberg J."/>
            <person name="Griggs A."/>
            <person name="Gujja S."/>
            <person name="Heilman E.R."/>
            <person name="Heiman D.I."/>
            <person name="Hepburn T.A."/>
            <person name="Howarth C."/>
            <person name="Jen D."/>
            <person name="Larson L."/>
            <person name="Lewis B."/>
            <person name="Mehta T."/>
            <person name="Park D."/>
            <person name="Pearson M."/>
            <person name="Richards J."/>
            <person name="Roberts A."/>
            <person name="Saif S."/>
            <person name="Shea T.D."/>
            <person name="Shenoy N."/>
            <person name="Sisk P."/>
            <person name="Stolte C."/>
            <person name="Sykes S.N."/>
            <person name="Thomson T."/>
            <person name="Walk T."/>
            <person name="White J."/>
            <person name="Yandava C."/>
            <person name="Straight P."/>
            <person name="Clardy J."/>
            <person name="Hung D."/>
            <person name="Kolter R."/>
            <person name="Mekalanos J."/>
            <person name="Walker S."/>
            <person name="Walsh C.T."/>
            <person name="Wieland-Brown L.C."/>
            <person name="Haas B."/>
            <person name="Nusbaum C."/>
            <person name="Birren B."/>
        </authorList>
    </citation>
    <scope>NUCLEOTIDE SEQUENCE [LARGE SCALE GENOMIC DNA]</scope>
    <source>
        <strain evidence="3">ATCC 25486 / DSM 40338 / CBS 914.69 / JCM 4507 / NBRC 13074 / NRRL 2958 / 5647</strain>
    </source>
</reference>
<sequence>MTRPVAVRARRRAGAPWNVRRPARSRPRSGRLDLVEEGEGFGGVRAHEAFRTGRRDLRPPAGPCPHLFLEGADGLVRISRAGGDGLADLGTVMQAVETVSAYFTGAIRREIANLRAERATGRSERDWQRAFGPHVTRMPATGRFPALTQAAYDGTDVDAGTSFTTAWTGSSTPWPSNSPRSPA</sequence>
<organism evidence="2 3">
    <name type="scientific">Streptomyces pristinaespiralis (strain ATCC 25486 / DSM 40338 / CBS 914.69 / JCM 4507 / KCC S-0507 / NBRC 13074 / NRRL 2958 / 5647)</name>
    <dbReference type="NCBI Taxonomy" id="457429"/>
    <lineage>
        <taxon>Bacteria</taxon>
        <taxon>Bacillati</taxon>
        <taxon>Actinomycetota</taxon>
        <taxon>Actinomycetes</taxon>
        <taxon>Kitasatosporales</taxon>
        <taxon>Streptomycetaceae</taxon>
        <taxon>Streptomyces</taxon>
    </lineage>
</organism>